<dbReference type="GO" id="GO:0003700">
    <property type="term" value="F:DNA-binding transcription factor activity"/>
    <property type="evidence" value="ECO:0007669"/>
    <property type="project" value="InterPro"/>
</dbReference>
<protein>
    <recommendedName>
        <fullName evidence="3">RNA polymerase sigma-70 domain-containing protein</fullName>
    </recommendedName>
</protein>
<dbReference type="STRING" id="1245471.PCA10_11440"/>
<dbReference type="InterPro" id="IPR001387">
    <property type="entry name" value="Cro/C1-type_HTH"/>
</dbReference>
<keyword evidence="5" id="KW-1185">Reference proteome</keyword>
<feature type="transmembrane region" description="Helical" evidence="2">
    <location>
        <begin position="112"/>
        <end position="133"/>
    </location>
</feature>
<dbReference type="PANTHER" id="PTHR34475:SF1">
    <property type="entry name" value="CYTOSKELETON PROTEIN RODZ"/>
    <property type="match status" value="1"/>
</dbReference>
<evidence type="ECO:0000313" key="5">
    <source>
        <dbReference type="Proteomes" id="UP000015503"/>
    </source>
</evidence>
<dbReference type="EMBL" id="AP013068">
    <property type="protein sequence ID" value="BAN46876.1"/>
    <property type="molecule type" value="Genomic_DNA"/>
</dbReference>
<dbReference type="KEGG" id="pre:PCA10_11440"/>
<dbReference type="HOGENOM" id="CLU_047530_3_1_6"/>
<evidence type="ECO:0000259" key="3">
    <source>
        <dbReference type="PROSITE" id="PS00716"/>
    </source>
</evidence>
<reference evidence="4 5" key="1">
    <citation type="journal article" date="2013" name="Genome Announc.">
        <title>Complete Genome Sequence of the Carbazole Degrader Pseudomonas resinovorans Strain CA10 (NBRC 106553).</title>
        <authorList>
            <person name="Shintani M."/>
            <person name="Hosoyama A."/>
            <person name="Ohji S."/>
            <person name="Tsuchikane K."/>
            <person name="Takarada H."/>
            <person name="Yamazoe A."/>
            <person name="Fujita N."/>
            <person name="Nojiri H."/>
        </authorList>
    </citation>
    <scope>NUCLEOTIDE SEQUENCE [LARGE SCALE GENOMIC DNA]</scope>
    <source>
        <strain evidence="4 5">NBRC 106553</strain>
    </source>
</reference>
<dbReference type="Proteomes" id="UP000015503">
    <property type="component" value="Chromosome"/>
</dbReference>
<feature type="region of interest" description="Disordered" evidence="1">
    <location>
        <begin position="173"/>
        <end position="212"/>
    </location>
</feature>
<dbReference type="eggNOG" id="COG1426">
    <property type="taxonomic scope" value="Bacteria"/>
</dbReference>
<sequence length="362" mass="37641">MKASHPEAVAATRANPGETLRLGRESKNLSLGEVARHLNLTEHSLRRLEAGDFDQLPGHTFARGYVRAYAKLLGMDQAALVAEFDHYTGTDAKGSSVHSLGRIEEPVRLSQSVLRIFSFIVLVALGGVGFFWWQEHSSRNNDEAASVNMEHVEVESADGTTQIHPLDEPEDQAVAEAQEGQAPVPPQVSPETAAQPEQPVAEGAAAQPTGETAPVAPVAPVVPALAAAPTAPAAPTTQSSAPVAAVPSVPAATQPTAPTAPTAPATTPAPAAEAAAPVVAQQGEGVVSIQFTANCWTQVTDANGKVLVSGLKRTGDKLEVAGRAPLEVRLGYARGAQLSFNGQPVDVSPYVRGETARLKLGQ</sequence>
<dbReference type="Pfam" id="PF13413">
    <property type="entry name" value="HTH_25"/>
    <property type="match status" value="1"/>
</dbReference>
<dbReference type="PATRIC" id="fig|1245471.3.peg.1156"/>
<dbReference type="GO" id="GO:0006352">
    <property type="term" value="P:DNA-templated transcription initiation"/>
    <property type="evidence" value="ECO:0007669"/>
    <property type="project" value="InterPro"/>
</dbReference>
<dbReference type="PANTHER" id="PTHR34475">
    <property type="match status" value="1"/>
</dbReference>
<feature type="domain" description="RNA polymerase sigma-70" evidence="3">
    <location>
        <begin position="30"/>
        <end position="56"/>
    </location>
</feature>
<dbReference type="InterPro" id="IPR050400">
    <property type="entry name" value="Bact_Cytoskel_RodZ"/>
</dbReference>
<dbReference type="InterPro" id="IPR000943">
    <property type="entry name" value="RNA_pol_sigma70"/>
</dbReference>
<evidence type="ECO:0000313" key="4">
    <source>
        <dbReference type="EMBL" id="BAN46876.1"/>
    </source>
</evidence>
<dbReference type="AlphaFoldDB" id="S6AS48"/>
<accession>S6AS48</accession>
<name>S6AS48_METRE</name>
<keyword evidence="2" id="KW-1133">Transmembrane helix</keyword>
<dbReference type="InterPro" id="IPR010982">
    <property type="entry name" value="Lambda_DNA-bd_dom_sf"/>
</dbReference>
<keyword evidence="2" id="KW-0812">Transmembrane</keyword>
<keyword evidence="2" id="KW-0472">Membrane</keyword>
<gene>
    <name evidence="4" type="ORF">PCA10_11440</name>
</gene>
<dbReference type="Gene3D" id="1.10.260.40">
    <property type="entry name" value="lambda repressor-like DNA-binding domains"/>
    <property type="match status" value="1"/>
</dbReference>
<evidence type="ECO:0000256" key="2">
    <source>
        <dbReference type="SAM" id="Phobius"/>
    </source>
</evidence>
<dbReference type="Pfam" id="PF13464">
    <property type="entry name" value="RodZ_C"/>
    <property type="match status" value="1"/>
</dbReference>
<dbReference type="GO" id="GO:0003677">
    <property type="term" value="F:DNA binding"/>
    <property type="evidence" value="ECO:0007669"/>
    <property type="project" value="InterPro"/>
</dbReference>
<feature type="region of interest" description="Disordered" evidence="1">
    <location>
        <begin position="245"/>
        <end position="269"/>
    </location>
</feature>
<organism evidence="4 5">
    <name type="scientific">Metapseudomonas resinovorans NBRC 106553</name>
    <dbReference type="NCBI Taxonomy" id="1245471"/>
    <lineage>
        <taxon>Bacteria</taxon>
        <taxon>Pseudomonadati</taxon>
        <taxon>Pseudomonadota</taxon>
        <taxon>Gammaproteobacteria</taxon>
        <taxon>Pseudomonadales</taxon>
        <taxon>Pseudomonadaceae</taxon>
        <taxon>Metapseudomonas</taxon>
    </lineage>
</organism>
<dbReference type="CDD" id="cd00093">
    <property type="entry name" value="HTH_XRE"/>
    <property type="match status" value="1"/>
</dbReference>
<dbReference type="InterPro" id="IPR025194">
    <property type="entry name" value="RodZ-like_C"/>
</dbReference>
<dbReference type="PROSITE" id="PS00716">
    <property type="entry name" value="SIGMA70_2"/>
    <property type="match status" value="1"/>
</dbReference>
<evidence type="ECO:0000256" key="1">
    <source>
        <dbReference type="SAM" id="MobiDB-lite"/>
    </source>
</evidence>
<dbReference type="SUPFAM" id="SSF47413">
    <property type="entry name" value="lambda repressor-like DNA-binding domains"/>
    <property type="match status" value="1"/>
</dbReference>
<proteinExistence type="predicted"/>